<dbReference type="InterPro" id="IPR021138">
    <property type="entry name" value="Ribosomal_eL20_eukaryotes"/>
</dbReference>
<accession>A0A7J7CB07</accession>
<evidence type="ECO:0000313" key="1">
    <source>
        <dbReference type="EMBL" id="KAF5731338.1"/>
    </source>
</evidence>
<proteinExistence type="inferred from homology"/>
<dbReference type="EMBL" id="JAAARO010000018">
    <property type="protein sequence ID" value="KAF5731338.1"/>
    <property type="molecule type" value="Genomic_DNA"/>
</dbReference>
<dbReference type="PANTHER" id="PTHR10052">
    <property type="entry name" value="60S RIBOSOMAL PROTEIN L18A"/>
    <property type="match status" value="1"/>
</dbReference>
<evidence type="ECO:0008006" key="3">
    <source>
        <dbReference type="Google" id="ProtNLM"/>
    </source>
</evidence>
<dbReference type="AlphaFoldDB" id="A0A7J7CB07"/>
<dbReference type="FunFam" id="3.10.20.10:FF:000002">
    <property type="entry name" value="60S ribosomal protein L18a"/>
    <property type="match status" value="1"/>
</dbReference>
<sequence>MVAYRFHQYQVVGRALPTETDEHPNIFRMKLLATNEVCAKSKCWYYMRKQKKVKKSNGQVLAINECVGGTVEARTKFLALVNRFLDHPYRKGIVYLLNTTLRFF</sequence>
<protein>
    <recommendedName>
        <fullName evidence="3">60S ribosomal protein L18a</fullName>
    </recommendedName>
</protein>
<dbReference type="InParanoid" id="A0A7J7CB07"/>
<dbReference type="GO" id="GO:0003735">
    <property type="term" value="F:structural constituent of ribosome"/>
    <property type="evidence" value="ECO:0007669"/>
    <property type="project" value="InterPro"/>
</dbReference>
<dbReference type="InterPro" id="IPR028877">
    <property type="entry name" value="Ribosomal_eL20"/>
</dbReference>
<comment type="caution">
    <text evidence="1">The sequence shown here is derived from an EMBL/GenBank/DDBJ whole genome shotgun (WGS) entry which is preliminary data.</text>
</comment>
<dbReference type="Proteomes" id="UP000593562">
    <property type="component" value="Unassembled WGS sequence"/>
</dbReference>
<dbReference type="GO" id="GO:0006412">
    <property type="term" value="P:translation"/>
    <property type="evidence" value="ECO:0007669"/>
    <property type="project" value="InterPro"/>
</dbReference>
<dbReference type="GO" id="GO:0005840">
    <property type="term" value="C:ribosome"/>
    <property type="evidence" value="ECO:0007669"/>
    <property type="project" value="InterPro"/>
</dbReference>
<name>A0A7J7CB07_TRIWF</name>
<keyword evidence="2" id="KW-1185">Reference proteome</keyword>
<organism evidence="1 2">
    <name type="scientific">Tripterygium wilfordii</name>
    <name type="common">Thunder God vine</name>
    <dbReference type="NCBI Taxonomy" id="458696"/>
    <lineage>
        <taxon>Eukaryota</taxon>
        <taxon>Viridiplantae</taxon>
        <taxon>Streptophyta</taxon>
        <taxon>Embryophyta</taxon>
        <taxon>Tracheophyta</taxon>
        <taxon>Spermatophyta</taxon>
        <taxon>Magnoliopsida</taxon>
        <taxon>eudicotyledons</taxon>
        <taxon>Gunneridae</taxon>
        <taxon>Pentapetalae</taxon>
        <taxon>rosids</taxon>
        <taxon>fabids</taxon>
        <taxon>Celastrales</taxon>
        <taxon>Celastraceae</taxon>
        <taxon>Tripterygium</taxon>
    </lineage>
</organism>
<dbReference type="HAMAP" id="MF_00273">
    <property type="entry name" value="Ribosomal_eL20"/>
    <property type="match status" value="1"/>
</dbReference>
<dbReference type="Gene3D" id="3.10.20.10">
    <property type="match status" value="1"/>
</dbReference>
<reference evidence="1 2" key="1">
    <citation type="journal article" date="2020" name="Nat. Commun.">
        <title>Genome of Tripterygium wilfordii and identification of cytochrome P450 involved in triptolide biosynthesis.</title>
        <authorList>
            <person name="Tu L."/>
            <person name="Su P."/>
            <person name="Zhang Z."/>
            <person name="Gao L."/>
            <person name="Wang J."/>
            <person name="Hu T."/>
            <person name="Zhou J."/>
            <person name="Zhang Y."/>
            <person name="Zhao Y."/>
            <person name="Liu Y."/>
            <person name="Song Y."/>
            <person name="Tong Y."/>
            <person name="Lu Y."/>
            <person name="Yang J."/>
            <person name="Xu C."/>
            <person name="Jia M."/>
            <person name="Peters R.J."/>
            <person name="Huang L."/>
            <person name="Gao W."/>
        </authorList>
    </citation>
    <scope>NUCLEOTIDE SEQUENCE [LARGE SCALE GENOMIC DNA]</scope>
    <source>
        <strain evidence="2">cv. XIE 37</strain>
        <tissue evidence="1">Leaf</tissue>
    </source>
</reference>
<evidence type="ECO:0000313" key="2">
    <source>
        <dbReference type="Proteomes" id="UP000593562"/>
    </source>
</evidence>
<gene>
    <name evidence="1" type="ORF">HS088_TW18G00015</name>
</gene>